<protein>
    <submittedName>
        <fullName evidence="2">Uncharacterized protein</fullName>
    </submittedName>
</protein>
<evidence type="ECO:0000313" key="3">
    <source>
        <dbReference type="Proteomes" id="UP001221898"/>
    </source>
</evidence>
<dbReference type="Proteomes" id="UP001221898">
    <property type="component" value="Unassembled WGS sequence"/>
</dbReference>
<feature type="compositionally biased region" description="Basic and acidic residues" evidence="1">
    <location>
        <begin position="33"/>
        <end position="54"/>
    </location>
</feature>
<feature type="region of interest" description="Disordered" evidence="1">
    <location>
        <begin position="33"/>
        <end position="92"/>
    </location>
</feature>
<gene>
    <name evidence="2" type="ORF">AAFF_G00278910</name>
</gene>
<organism evidence="2 3">
    <name type="scientific">Aldrovandia affinis</name>
    <dbReference type="NCBI Taxonomy" id="143900"/>
    <lineage>
        <taxon>Eukaryota</taxon>
        <taxon>Metazoa</taxon>
        <taxon>Chordata</taxon>
        <taxon>Craniata</taxon>
        <taxon>Vertebrata</taxon>
        <taxon>Euteleostomi</taxon>
        <taxon>Actinopterygii</taxon>
        <taxon>Neopterygii</taxon>
        <taxon>Teleostei</taxon>
        <taxon>Notacanthiformes</taxon>
        <taxon>Halosauridae</taxon>
        <taxon>Aldrovandia</taxon>
    </lineage>
</organism>
<name>A0AAD7SSE1_9TELE</name>
<dbReference type="EMBL" id="JAINUG010000039">
    <property type="protein sequence ID" value="KAJ8407317.1"/>
    <property type="molecule type" value="Genomic_DNA"/>
</dbReference>
<evidence type="ECO:0000256" key="1">
    <source>
        <dbReference type="SAM" id="MobiDB-lite"/>
    </source>
</evidence>
<proteinExistence type="predicted"/>
<evidence type="ECO:0000313" key="2">
    <source>
        <dbReference type="EMBL" id="KAJ8407317.1"/>
    </source>
</evidence>
<keyword evidence="3" id="KW-1185">Reference proteome</keyword>
<reference evidence="2" key="1">
    <citation type="journal article" date="2023" name="Science">
        <title>Genome structures resolve the early diversification of teleost fishes.</title>
        <authorList>
            <person name="Parey E."/>
            <person name="Louis A."/>
            <person name="Montfort J."/>
            <person name="Bouchez O."/>
            <person name="Roques C."/>
            <person name="Iampietro C."/>
            <person name="Lluch J."/>
            <person name="Castinel A."/>
            <person name="Donnadieu C."/>
            <person name="Desvignes T."/>
            <person name="Floi Bucao C."/>
            <person name="Jouanno E."/>
            <person name="Wen M."/>
            <person name="Mejri S."/>
            <person name="Dirks R."/>
            <person name="Jansen H."/>
            <person name="Henkel C."/>
            <person name="Chen W.J."/>
            <person name="Zahm M."/>
            <person name="Cabau C."/>
            <person name="Klopp C."/>
            <person name="Thompson A.W."/>
            <person name="Robinson-Rechavi M."/>
            <person name="Braasch I."/>
            <person name="Lecointre G."/>
            <person name="Bobe J."/>
            <person name="Postlethwait J.H."/>
            <person name="Berthelot C."/>
            <person name="Roest Crollius H."/>
            <person name="Guiguen Y."/>
        </authorList>
    </citation>
    <scope>NUCLEOTIDE SEQUENCE</scope>
    <source>
        <strain evidence="2">NC1722</strain>
    </source>
</reference>
<comment type="caution">
    <text evidence="2">The sequence shown here is derived from an EMBL/GenBank/DDBJ whole genome shotgun (WGS) entry which is preliminary data.</text>
</comment>
<accession>A0AAD7SSE1</accession>
<sequence>MWQMRRLRMRAPCTCNEMPTLFKYNLIARQLGSERDEGTASSREGGDVSPERSSADIMQIGQVNSVPPIQENLPLFSGTPATSSKATDTDPR</sequence>
<dbReference type="AlphaFoldDB" id="A0AAD7SSE1"/>